<evidence type="ECO:0000256" key="1">
    <source>
        <dbReference type="SAM" id="Phobius"/>
    </source>
</evidence>
<proteinExistence type="predicted"/>
<dbReference type="GO" id="GO:0015628">
    <property type="term" value="P:protein secretion by the type II secretion system"/>
    <property type="evidence" value="ECO:0007669"/>
    <property type="project" value="InterPro"/>
</dbReference>
<evidence type="ECO:0008006" key="3">
    <source>
        <dbReference type="Google" id="ProtNLM"/>
    </source>
</evidence>
<dbReference type="Pfam" id="PF04612">
    <property type="entry name" value="T2SSM"/>
    <property type="match status" value="1"/>
</dbReference>
<keyword evidence="1" id="KW-1133">Transmembrane helix</keyword>
<keyword evidence="1" id="KW-0472">Membrane</keyword>
<dbReference type="InterPro" id="IPR007690">
    <property type="entry name" value="T2SS_GspM"/>
</dbReference>
<keyword evidence="1" id="KW-0812">Transmembrane</keyword>
<dbReference type="InterPro" id="IPR014717">
    <property type="entry name" value="Transl_elong_EF1B/ribsomal_bS6"/>
</dbReference>
<organism evidence="2">
    <name type="scientific">hydrothermal vent metagenome</name>
    <dbReference type="NCBI Taxonomy" id="652676"/>
    <lineage>
        <taxon>unclassified sequences</taxon>
        <taxon>metagenomes</taxon>
        <taxon>ecological metagenomes</taxon>
    </lineage>
</organism>
<dbReference type="GO" id="GO:0015627">
    <property type="term" value="C:type II protein secretion system complex"/>
    <property type="evidence" value="ECO:0007669"/>
    <property type="project" value="InterPro"/>
</dbReference>
<feature type="transmembrane region" description="Helical" evidence="1">
    <location>
        <begin position="12"/>
        <end position="33"/>
    </location>
</feature>
<dbReference type="AlphaFoldDB" id="A0A3B0VTM0"/>
<gene>
    <name evidence="2" type="ORF">MNBD_DELTA04-1638</name>
</gene>
<protein>
    <recommendedName>
        <fullName evidence="3">General secretion pathway protein M</fullName>
    </recommendedName>
</protein>
<reference evidence="2" key="1">
    <citation type="submission" date="2018-06" db="EMBL/GenBank/DDBJ databases">
        <authorList>
            <person name="Zhirakovskaya E."/>
        </authorList>
    </citation>
    <scope>NUCLEOTIDE SEQUENCE</scope>
</reference>
<evidence type="ECO:0000313" key="2">
    <source>
        <dbReference type="EMBL" id="VAW40199.1"/>
    </source>
</evidence>
<dbReference type="EMBL" id="UOEY01000098">
    <property type="protein sequence ID" value="VAW40199.1"/>
    <property type="molecule type" value="Genomic_DNA"/>
</dbReference>
<sequence length="185" mass="20918">MKQLARRERLALIAGGVFVALFVVMQFGVFPVLDHWHRLQRDIKVREKAVVEMRDLQSRYRRLHGKANSLTRQLSRRPPDFSLFSFLEKTAAQAGVKQSIAYMKPSATTDDGALQEMLVEMKLRAVSLQQLVDFLRLVESPENVVAIKRIAIQQNTKEESTLDVIMQVVSLKLATAAAGEQQGSR</sequence>
<accession>A0A3B0VTM0</accession>
<dbReference type="Gene3D" id="3.30.70.60">
    <property type="match status" value="1"/>
</dbReference>
<name>A0A3B0VTM0_9ZZZZ</name>